<keyword evidence="1" id="KW-1133">Transmembrane helix</keyword>
<accession>A0ABP3XVG9</accession>
<keyword evidence="1" id="KW-0812">Transmembrane</keyword>
<evidence type="ECO:0000313" key="3">
    <source>
        <dbReference type="EMBL" id="GAA0872258.1"/>
    </source>
</evidence>
<organism evidence="3 4">
    <name type="scientific">Gangjinia marincola</name>
    <dbReference type="NCBI Taxonomy" id="578463"/>
    <lineage>
        <taxon>Bacteria</taxon>
        <taxon>Pseudomonadati</taxon>
        <taxon>Bacteroidota</taxon>
        <taxon>Flavobacteriia</taxon>
        <taxon>Flavobacteriales</taxon>
        <taxon>Flavobacteriaceae</taxon>
        <taxon>Gangjinia</taxon>
    </lineage>
</organism>
<proteinExistence type="predicted"/>
<evidence type="ECO:0000313" key="4">
    <source>
        <dbReference type="Proteomes" id="UP001500507"/>
    </source>
</evidence>
<name>A0ABP3XVG9_9FLAO</name>
<gene>
    <name evidence="3" type="ORF">GCM10009117_14050</name>
</gene>
<feature type="domain" description="DUF4350" evidence="2">
    <location>
        <begin position="40"/>
        <end position="229"/>
    </location>
</feature>
<evidence type="ECO:0000259" key="2">
    <source>
        <dbReference type="Pfam" id="PF14258"/>
    </source>
</evidence>
<protein>
    <recommendedName>
        <fullName evidence="2">DUF4350 domain-containing protein</fullName>
    </recommendedName>
</protein>
<keyword evidence="4" id="KW-1185">Reference proteome</keyword>
<dbReference type="Pfam" id="PF14258">
    <property type="entry name" value="DUF4350"/>
    <property type="match status" value="1"/>
</dbReference>
<sequence>MSKKHKIILGVLIALLAMLVVLEANKSQPINWFPSYAKTDKIPLGTFVLFEQLAKNETFTLTEVNQPPFIALQDSLKEGSYLFVNDKIMFDKDETNRLLHWIERGNAAYIAANYMSSALLDTLDISMAVGFVTNTVESDPVFSLTSKPDPDHSYRFNTSIDIKYFDKIDTTSHKILGHIDIYEENDEKNDSLVNFIEIPYGEGTLWLHSMPQAFSNYFILQKDHENYTQKALGYLPKSSNLYWDNHYKSGQTIQLSVLYLLLGNKYLKWSYYMALIAGVLFVIFEGKRKQRSIPMITPLKNQTYAYTQTIAGMYLERKEHTEIAKKQIRQLFDFIRTKLRVNLTGKHIDKEDIETITARSGASAKAVKELFIDIEHILQQPEEITKNELLELTKKINHFKHSIHGRTE</sequence>
<reference evidence="4" key="1">
    <citation type="journal article" date="2019" name="Int. J. Syst. Evol. Microbiol.">
        <title>The Global Catalogue of Microorganisms (GCM) 10K type strain sequencing project: providing services to taxonomists for standard genome sequencing and annotation.</title>
        <authorList>
            <consortium name="The Broad Institute Genomics Platform"/>
            <consortium name="The Broad Institute Genome Sequencing Center for Infectious Disease"/>
            <person name="Wu L."/>
            <person name="Ma J."/>
        </authorList>
    </citation>
    <scope>NUCLEOTIDE SEQUENCE [LARGE SCALE GENOMIC DNA]</scope>
    <source>
        <strain evidence="4">JCM 16082</strain>
    </source>
</reference>
<keyword evidence="1" id="KW-0472">Membrane</keyword>
<comment type="caution">
    <text evidence="3">The sequence shown here is derived from an EMBL/GenBank/DDBJ whole genome shotgun (WGS) entry which is preliminary data.</text>
</comment>
<feature type="transmembrane region" description="Helical" evidence="1">
    <location>
        <begin position="269"/>
        <end position="286"/>
    </location>
</feature>
<evidence type="ECO:0000256" key="1">
    <source>
        <dbReference type="SAM" id="Phobius"/>
    </source>
</evidence>
<dbReference type="Proteomes" id="UP001500507">
    <property type="component" value="Unassembled WGS sequence"/>
</dbReference>
<dbReference type="InterPro" id="IPR025646">
    <property type="entry name" value="DUF4350"/>
</dbReference>
<dbReference type="RefSeq" id="WP_343765275.1">
    <property type="nucleotide sequence ID" value="NZ_BAAAFG010000014.1"/>
</dbReference>
<dbReference type="EMBL" id="BAAAFG010000014">
    <property type="protein sequence ID" value="GAA0872258.1"/>
    <property type="molecule type" value="Genomic_DNA"/>
</dbReference>